<protein>
    <submittedName>
        <fullName evidence="3">Uncharacterized protein</fullName>
    </submittedName>
</protein>
<evidence type="ECO:0000313" key="3">
    <source>
        <dbReference type="EMBL" id="KAJ8724824.1"/>
    </source>
</evidence>
<feature type="signal peptide" evidence="2">
    <location>
        <begin position="1"/>
        <end position="18"/>
    </location>
</feature>
<comment type="caution">
    <text evidence="3">The sequence shown here is derived from an EMBL/GenBank/DDBJ whole genome shotgun (WGS) entry which is preliminary data.</text>
</comment>
<dbReference type="EMBL" id="JARGEI010000010">
    <property type="protein sequence ID" value="KAJ8724824.1"/>
    <property type="molecule type" value="Genomic_DNA"/>
</dbReference>
<dbReference type="AlphaFoldDB" id="A0AAD8DUR0"/>
<sequence length="273" mass="30073">MYIRVISLIQVVFNHVLAENLAVDWNSTISNETLTNYNIGVSMGIINPEKYSLKSFEKDEPLFKHTYKKFASSADIEFDRSKDTAIEGPYPAENSCQAAANPGLSDGEPDPEECPNIVLPQKFLEAVTAAVKGVALKRAKASKDIAISEAIASINAAAVDAIEDLRAEVTRQAAGLEALRKENQSHREDQAGLRGEPGPQMPQKEGHNQPQPETENQLLTMVKQELAAFQQQQQQQQQQFQQRMQQQLSVLEGIVLRPSLAGSESTQELSGDE</sequence>
<keyword evidence="2" id="KW-0732">Signal</keyword>
<keyword evidence="4" id="KW-1185">Reference proteome</keyword>
<feature type="chain" id="PRO_5041947278" evidence="2">
    <location>
        <begin position="19"/>
        <end position="273"/>
    </location>
</feature>
<evidence type="ECO:0000256" key="2">
    <source>
        <dbReference type="SAM" id="SignalP"/>
    </source>
</evidence>
<evidence type="ECO:0000313" key="4">
    <source>
        <dbReference type="Proteomes" id="UP001231518"/>
    </source>
</evidence>
<feature type="region of interest" description="Disordered" evidence="1">
    <location>
        <begin position="87"/>
        <end position="112"/>
    </location>
</feature>
<evidence type="ECO:0000256" key="1">
    <source>
        <dbReference type="SAM" id="MobiDB-lite"/>
    </source>
</evidence>
<organism evidence="3 4">
    <name type="scientific">Mythimna separata</name>
    <name type="common">Oriental armyworm</name>
    <name type="synonym">Pseudaletia separata</name>
    <dbReference type="NCBI Taxonomy" id="271217"/>
    <lineage>
        <taxon>Eukaryota</taxon>
        <taxon>Metazoa</taxon>
        <taxon>Ecdysozoa</taxon>
        <taxon>Arthropoda</taxon>
        <taxon>Hexapoda</taxon>
        <taxon>Insecta</taxon>
        <taxon>Pterygota</taxon>
        <taxon>Neoptera</taxon>
        <taxon>Endopterygota</taxon>
        <taxon>Lepidoptera</taxon>
        <taxon>Glossata</taxon>
        <taxon>Ditrysia</taxon>
        <taxon>Noctuoidea</taxon>
        <taxon>Noctuidae</taxon>
        <taxon>Noctuinae</taxon>
        <taxon>Hadenini</taxon>
        <taxon>Mythimna</taxon>
    </lineage>
</organism>
<gene>
    <name evidence="3" type="ORF">PYW07_015782</name>
</gene>
<dbReference type="Proteomes" id="UP001231518">
    <property type="component" value="Chromosome 7"/>
</dbReference>
<accession>A0AAD8DUR0</accession>
<feature type="compositionally biased region" description="Polar residues" evidence="1">
    <location>
        <begin position="208"/>
        <end position="219"/>
    </location>
</feature>
<proteinExistence type="predicted"/>
<feature type="compositionally biased region" description="Basic and acidic residues" evidence="1">
    <location>
        <begin position="178"/>
        <end position="191"/>
    </location>
</feature>
<reference evidence="3" key="1">
    <citation type="submission" date="2023-03" db="EMBL/GenBank/DDBJ databases">
        <title>Chromosome-level genomes of two armyworms, Mythimna separata and Mythimna loreyi, provide insights into the biosynthesis and reception of sex pheromones.</title>
        <authorList>
            <person name="Zhao H."/>
        </authorList>
    </citation>
    <scope>NUCLEOTIDE SEQUENCE</scope>
    <source>
        <strain evidence="3">BeijingLab</strain>
        <tissue evidence="3">Pupa</tissue>
    </source>
</reference>
<name>A0AAD8DUR0_MYTSE</name>
<feature type="region of interest" description="Disordered" evidence="1">
    <location>
        <begin position="178"/>
        <end position="221"/>
    </location>
</feature>